<feature type="signal peptide" evidence="1">
    <location>
        <begin position="1"/>
        <end position="15"/>
    </location>
</feature>
<name>A0A812MZM5_SYMPI</name>
<accession>A0A812MZM5</accession>
<keyword evidence="1" id="KW-0732">Signal</keyword>
<sequence length="201" mass="23022">MGLCHLATLLPAVLALRQAEEGGRGTLCCVSSYPDLGVQSSEFQKEAEKVLEDVAYTGAYYAGPKRYHSARFRRHCKDALHLKNCPSMDVTFMKIYEHVPLSDIESRIDSFLTTWHFHSESYWAFAGECPGHLQRQKEDPSRCSEDLGHFMRMLELWKDGLKYADEVKKNSGFRGWLKDKKSKALAEKKLENIMAELDALW</sequence>
<evidence type="ECO:0000313" key="2">
    <source>
        <dbReference type="EMBL" id="CAE7281485.1"/>
    </source>
</evidence>
<dbReference type="OrthoDB" id="425758at2759"/>
<organism evidence="2 3">
    <name type="scientific">Symbiodinium pilosum</name>
    <name type="common">Dinoflagellate</name>
    <dbReference type="NCBI Taxonomy" id="2952"/>
    <lineage>
        <taxon>Eukaryota</taxon>
        <taxon>Sar</taxon>
        <taxon>Alveolata</taxon>
        <taxon>Dinophyceae</taxon>
        <taxon>Suessiales</taxon>
        <taxon>Symbiodiniaceae</taxon>
        <taxon>Symbiodinium</taxon>
    </lineage>
</organism>
<proteinExistence type="predicted"/>
<protein>
    <submittedName>
        <fullName evidence="2">Uncharacterized protein</fullName>
    </submittedName>
</protein>
<evidence type="ECO:0000313" key="3">
    <source>
        <dbReference type="Proteomes" id="UP000649617"/>
    </source>
</evidence>
<dbReference type="AlphaFoldDB" id="A0A812MZM5"/>
<evidence type="ECO:0000256" key="1">
    <source>
        <dbReference type="SAM" id="SignalP"/>
    </source>
</evidence>
<reference evidence="2" key="1">
    <citation type="submission" date="2021-02" db="EMBL/GenBank/DDBJ databases">
        <authorList>
            <person name="Dougan E. K."/>
            <person name="Rhodes N."/>
            <person name="Thang M."/>
            <person name="Chan C."/>
        </authorList>
    </citation>
    <scope>NUCLEOTIDE SEQUENCE</scope>
</reference>
<gene>
    <name evidence="2" type="ORF">SPIL2461_LOCUS6309</name>
</gene>
<feature type="chain" id="PRO_5032581339" evidence="1">
    <location>
        <begin position="16"/>
        <end position="201"/>
    </location>
</feature>
<dbReference type="Proteomes" id="UP000649617">
    <property type="component" value="Unassembled WGS sequence"/>
</dbReference>
<keyword evidence="3" id="KW-1185">Reference proteome</keyword>
<comment type="caution">
    <text evidence="2">The sequence shown here is derived from an EMBL/GenBank/DDBJ whole genome shotgun (WGS) entry which is preliminary data.</text>
</comment>
<dbReference type="EMBL" id="CAJNIZ010009435">
    <property type="protein sequence ID" value="CAE7281485.1"/>
    <property type="molecule type" value="Genomic_DNA"/>
</dbReference>